<evidence type="ECO:0000256" key="2">
    <source>
        <dbReference type="ARBA" id="ARBA00022603"/>
    </source>
</evidence>
<feature type="compositionally biased region" description="Basic residues" evidence="7">
    <location>
        <begin position="194"/>
        <end position="205"/>
    </location>
</feature>
<evidence type="ECO:0000313" key="8">
    <source>
        <dbReference type="EMBL" id="PKW18673.1"/>
    </source>
</evidence>
<comment type="similarity">
    <text evidence="6">Belongs to the class I-like SAM-binding methyltransferase superfamily. C5-methyltransferase family.</text>
</comment>
<gene>
    <name evidence="8" type="ORF">A8926_6789</name>
</gene>
<dbReference type="Proteomes" id="UP000233786">
    <property type="component" value="Unassembled WGS sequence"/>
</dbReference>
<dbReference type="Pfam" id="PF00145">
    <property type="entry name" value="DNA_methylase"/>
    <property type="match status" value="1"/>
</dbReference>
<keyword evidence="3 6" id="KW-0808">Transferase</keyword>
<dbReference type="PROSITE" id="PS00094">
    <property type="entry name" value="C5_MTASE_1"/>
    <property type="match status" value="1"/>
</dbReference>
<evidence type="ECO:0000256" key="7">
    <source>
        <dbReference type="SAM" id="MobiDB-lite"/>
    </source>
</evidence>
<feature type="active site" evidence="6">
    <location>
        <position position="93"/>
    </location>
</feature>
<proteinExistence type="inferred from homology"/>
<dbReference type="GO" id="GO:0044027">
    <property type="term" value="P:negative regulation of gene expression via chromosomal CpG island methylation"/>
    <property type="evidence" value="ECO:0007669"/>
    <property type="project" value="TreeGrafter"/>
</dbReference>
<evidence type="ECO:0000256" key="6">
    <source>
        <dbReference type="PROSITE-ProRule" id="PRU01016"/>
    </source>
</evidence>
<dbReference type="GO" id="GO:0009307">
    <property type="term" value="P:DNA restriction-modification system"/>
    <property type="evidence" value="ECO:0007669"/>
    <property type="project" value="UniProtKB-KW"/>
</dbReference>
<reference evidence="8" key="1">
    <citation type="submission" date="2017-12" db="EMBL/GenBank/DDBJ databases">
        <title>Sequencing the genomes of 1000 Actinobacteria strains.</title>
        <authorList>
            <person name="Klenk H.-P."/>
        </authorList>
    </citation>
    <scope>NUCLEOTIDE SEQUENCE [LARGE SCALE GENOMIC DNA]</scope>
    <source>
        <strain evidence="8">DSM 44228</strain>
    </source>
</reference>
<feature type="compositionally biased region" description="Polar residues" evidence="7">
    <location>
        <begin position="206"/>
        <end position="224"/>
    </location>
</feature>
<dbReference type="GO" id="GO:0003886">
    <property type="term" value="F:DNA (cytosine-5-)-methyltransferase activity"/>
    <property type="evidence" value="ECO:0007669"/>
    <property type="project" value="UniProtKB-EC"/>
</dbReference>
<dbReference type="Gene3D" id="3.40.50.150">
    <property type="entry name" value="Vaccinia Virus protein VP39"/>
    <property type="match status" value="1"/>
</dbReference>
<comment type="caution">
    <text evidence="8">The sequence shown here is derived from an EMBL/GenBank/DDBJ whole genome shotgun (WGS) entry which is preliminary data.</text>
</comment>
<dbReference type="EC" id="2.1.1.37" evidence="1"/>
<dbReference type="EMBL" id="PJNB01000001">
    <property type="protein sequence ID" value="PKW18673.1"/>
    <property type="molecule type" value="Genomic_DNA"/>
</dbReference>
<dbReference type="OrthoDB" id="9813719at2"/>
<evidence type="ECO:0000256" key="1">
    <source>
        <dbReference type="ARBA" id="ARBA00011975"/>
    </source>
</evidence>
<dbReference type="STRING" id="994479.GCA_000194155_05252"/>
<dbReference type="InterPro" id="IPR050390">
    <property type="entry name" value="C5-Methyltransferase"/>
</dbReference>
<keyword evidence="4 6" id="KW-0949">S-adenosyl-L-methionine</keyword>
<dbReference type="PRINTS" id="PR00105">
    <property type="entry name" value="C5METTRFRASE"/>
</dbReference>
<dbReference type="AlphaFoldDB" id="A0A2N3Y6Z4"/>
<protein>
    <recommendedName>
        <fullName evidence="1">DNA (cytosine-5-)-methyltransferase</fullName>
        <ecNumber evidence="1">2.1.1.37</ecNumber>
    </recommendedName>
</protein>
<dbReference type="PROSITE" id="PS51679">
    <property type="entry name" value="SAM_MT_C5"/>
    <property type="match status" value="1"/>
</dbReference>
<evidence type="ECO:0000256" key="3">
    <source>
        <dbReference type="ARBA" id="ARBA00022679"/>
    </source>
</evidence>
<dbReference type="GO" id="GO:0032259">
    <property type="term" value="P:methylation"/>
    <property type="evidence" value="ECO:0007669"/>
    <property type="project" value="UniProtKB-KW"/>
</dbReference>
<evidence type="ECO:0000256" key="5">
    <source>
        <dbReference type="ARBA" id="ARBA00022747"/>
    </source>
</evidence>
<dbReference type="SUPFAM" id="SSF53335">
    <property type="entry name" value="S-adenosyl-L-methionine-dependent methyltransferases"/>
    <property type="match status" value="1"/>
</dbReference>
<dbReference type="PANTHER" id="PTHR10629">
    <property type="entry name" value="CYTOSINE-SPECIFIC METHYLTRANSFERASE"/>
    <property type="match status" value="1"/>
</dbReference>
<sequence>MSTPPVPTSAATLSVTATAGPVVGSLCTGYGGLDLGVLAALGGGSIAWCADPDPHIAALLAHRMPASVNHGDLRSINWRTVERVDVVTAGFPCQDISAAGRRKGIEKGERSGLWTDIMAGLRLLRPPLLVVENVAALRWKNGGLHRVLGDLAEAGYDAAWRSIRASDIGAPHRRERVFLLAWPHHDHTDDAHTHRTRRNLQRHQRSQQTGRPLPTRPSTATPDTNGLGHQELHPTNAAERTHTARPDTASPHPTSLGHRNTRTASRNRIPTTAVATDPAFGGPRGLVADTASDRRHEGMPGTTRLQRRPDAALRSHPSPHQPWQQPLTEDDAARNDELPTAAGDHAVDWGAYSTAIHRWERILRRRTPFPTQPGKHGRPVVSPRFVEHLMGLPPGWVTDLPLPRTAQLRALGNGVVPQQATHAITLLLADFGVFTDAHTDNARQVNAA</sequence>
<dbReference type="InterPro" id="IPR029063">
    <property type="entry name" value="SAM-dependent_MTases_sf"/>
</dbReference>
<feature type="region of interest" description="Disordered" evidence="7">
    <location>
        <begin position="187"/>
        <end position="327"/>
    </location>
</feature>
<keyword evidence="5" id="KW-0680">Restriction system</keyword>
<keyword evidence="2 6" id="KW-0489">Methyltransferase</keyword>
<feature type="compositionally biased region" description="Low complexity" evidence="7">
    <location>
        <begin position="315"/>
        <end position="326"/>
    </location>
</feature>
<keyword evidence="9" id="KW-1185">Reference proteome</keyword>
<evidence type="ECO:0000256" key="4">
    <source>
        <dbReference type="ARBA" id="ARBA00022691"/>
    </source>
</evidence>
<organism evidence="8 9">
    <name type="scientific">Saccharopolyspora spinosa</name>
    <dbReference type="NCBI Taxonomy" id="60894"/>
    <lineage>
        <taxon>Bacteria</taxon>
        <taxon>Bacillati</taxon>
        <taxon>Actinomycetota</taxon>
        <taxon>Actinomycetes</taxon>
        <taxon>Pseudonocardiales</taxon>
        <taxon>Pseudonocardiaceae</taxon>
        <taxon>Saccharopolyspora</taxon>
    </lineage>
</organism>
<dbReference type="GO" id="GO:0003677">
    <property type="term" value="F:DNA binding"/>
    <property type="evidence" value="ECO:0007669"/>
    <property type="project" value="TreeGrafter"/>
</dbReference>
<dbReference type="InterPro" id="IPR018117">
    <property type="entry name" value="C5_DNA_meth_AS"/>
</dbReference>
<dbReference type="InterPro" id="IPR001525">
    <property type="entry name" value="C5_MeTfrase"/>
</dbReference>
<dbReference type="PANTHER" id="PTHR10629:SF52">
    <property type="entry name" value="DNA (CYTOSINE-5)-METHYLTRANSFERASE 1"/>
    <property type="match status" value="1"/>
</dbReference>
<feature type="compositionally biased region" description="Polar residues" evidence="7">
    <location>
        <begin position="262"/>
        <end position="274"/>
    </location>
</feature>
<dbReference type="RefSeq" id="WP_044574967.1">
    <property type="nucleotide sequence ID" value="NZ_CP061007.1"/>
</dbReference>
<accession>A0A2N3Y6Z4</accession>
<name>A0A2N3Y6Z4_SACSN</name>
<evidence type="ECO:0000313" key="9">
    <source>
        <dbReference type="Proteomes" id="UP000233786"/>
    </source>
</evidence>